<dbReference type="Gene3D" id="1.50.10.10">
    <property type="match status" value="1"/>
</dbReference>
<dbReference type="KEGG" id="paa:Paes_1395"/>
<evidence type="ECO:0000259" key="1">
    <source>
        <dbReference type="Pfam" id="PF03190"/>
    </source>
</evidence>
<proteinExistence type="predicted"/>
<dbReference type="EMBL" id="CP001108">
    <property type="protein sequence ID" value="ACF46416.1"/>
    <property type="molecule type" value="Genomic_DNA"/>
</dbReference>
<organism evidence="2 3">
    <name type="scientific">Prosthecochloris aestuarii (strain DSM 271 / SK 413)</name>
    <dbReference type="NCBI Taxonomy" id="290512"/>
    <lineage>
        <taxon>Bacteria</taxon>
        <taxon>Pseudomonadati</taxon>
        <taxon>Chlorobiota</taxon>
        <taxon>Chlorobiia</taxon>
        <taxon>Chlorobiales</taxon>
        <taxon>Chlorobiaceae</taxon>
        <taxon>Prosthecochloris</taxon>
    </lineage>
</organism>
<dbReference type="PIRSF" id="PIRSF006402">
    <property type="entry name" value="UCP006402_thioredoxin"/>
    <property type="match status" value="1"/>
</dbReference>
<reference evidence="2" key="1">
    <citation type="submission" date="2008-06" db="EMBL/GenBank/DDBJ databases">
        <title>Complete sequence of chromosome of Prosthecochloris aestuarii DSM 271.</title>
        <authorList>
            <consortium name="US DOE Joint Genome Institute"/>
            <person name="Lucas S."/>
            <person name="Copeland A."/>
            <person name="Lapidus A."/>
            <person name="Glavina del Rio T."/>
            <person name="Dalin E."/>
            <person name="Tice H."/>
            <person name="Bruce D."/>
            <person name="Goodwin L."/>
            <person name="Pitluck S."/>
            <person name="Schmutz J."/>
            <person name="Larimer F."/>
            <person name="Land M."/>
            <person name="Hauser L."/>
            <person name="Kyrpides N."/>
            <person name="Anderson I."/>
            <person name="Liu Z."/>
            <person name="Li T."/>
            <person name="Zhao F."/>
            <person name="Overmann J."/>
            <person name="Bryant D.A."/>
            <person name="Richardson P."/>
        </authorList>
    </citation>
    <scope>NUCLEOTIDE SEQUENCE [LARGE SCALE GENOMIC DNA]</scope>
    <source>
        <strain evidence="2">DSM 271</strain>
    </source>
</reference>
<dbReference type="Proteomes" id="UP000002725">
    <property type="component" value="Chromosome"/>
</dbReference>
<dbReference type="STRING" id="290512.Paes_1395"/>
<feature type="domain" description="Spermatogenesis-associated protein 20-like TRX" evidence="1">
    <location>
        <begin position="11"/>
        <end position="171"/>
    </location>
</feature>
<dbReference type="GO" id="GO:0005975">
    <property type="term" value="P:carbohydrate metabolic process"/>
    <property type="evidence" value="ECO:0007669"/>
    <property type="project" value="InterPro"/>
</dbReference>
<dbReference type="PANTHER" id="PTHR42899:SF1">
    <property type="entry name" value="SPERMATOGENESIS-ASSOCIATED PROTEIN 20"/>
    <property type="match status" value="1"/>
</dbReference>
<dbReference type="SUPFAM" id="SSF52833">
    <property type="entry name" value="Thioredoxin-like"/>
    <property type="match status" value="1"/>
</dbReference>
<dbReference type="InterPro" id="IPR008928">
    <property type="entry name" value="6-hairpin_glycosidase_sf"/>
</dbReference>
<name>B4S8M9_PROA2</name>
<dbReference type="HOGENOM" id="CLU_014051_4_1_10"/>
<dbReference type="PANTHER" id="PTHR42899">
    <property type="entry name" value="SPERMATOGENESIS-ASSOCIATED PROTEIN 20"/>
    <property type="match status" value="1"/>
</dbReference>
<sequence>MTMKEKNKVPNALSKEKSPYLLQHAYNPVQWLAWGPDAFNTSLREDKPIFLSVGYSTCHWCHVMERESFENDEIAQVLNHSFVPVKIDREERPDIDRLYMAYVQASTGSGGWPMSVWLTPELKPFYGGTYYPPEDRFGRPGFLSLLHSIADAWKEDRKKLEHVADGIQSQLKSFSTAAPHPESLGEKVLDDAFMQISSHFDPVAGGFSSAPKFPRPSILTFLFNYAYFTGREEASAMALLTLERMARGGIHDHLGVKGKGGGGFARYATDALWHVPHFEKMLYDNALLALSFLEAFQLTKETLYAQTAEDIFNYVLCDMTSPEGAFYSAEDADSFPDRESKTKIEGGFYVWTKTEIAELLDPLEEQIFSFRYGVKQNGNVLEDPHGTFERKNILSLKADEETTAKHFDLPTDQVANLSRSAIEKLFQARMRRPRPDRDDKIITSWNALMISALAKGSRVLQNTDYLTAAEKAAGFIGDNLFENGTGNLLRRYCKGESGITGQAEDYAFLIQGLLDLYEASFDDSLLHKAQELAERQCEHFYDDEHGGFFNASSQEASVPIRLKEDYDGAEPSANSVSVMNFSRLWLMTGKQHYLDIAEKTLYYFSAILAANGMQLPEMLAGYARLLHPSNTVILTGSQSDPAFKALKKSVEQLYLPGTTVMHATKEKPVSSIPGAETASEENNSAAAYICKGGSCRLPVTTPEEVTNLLRPSGRSAGKKS</sequence>
<dbReference type="Gene3D" id="3.40.30.10">
    <property type="entry name" value="Glutaredoxin"/>
    <property type="match status" value="1"/>
</dbReference>
<accession>B4S8M9</accession>
<dbReference type="InterPro" id="IPR004879">
    <property type="entry name" value="Ssp411-like_TRX"/>
</dbReference>
<gene>
    <name evidence="2" type="ordered locus">Paes_1395</name>
</gene>
<dbReference type="AlphaFoldDB" id="B4S8M9"/>
<evidence type="ECO:0000313" key="2">
    <source>
        <dbReference type="EMBL" id="ACF46416.1"/>
    </source>
</evidence>
<dbReference type="eggNOG" id="COG1331">
    <property type="taxonomic scope" value="Bacteria"/>
</dbReference>
<dbReference type="InterPro" id="IPR036249">
    <property type="entry name" value="Thioredoxin-like_sf"/>
</dbReference>
<evidence type="ECO:0000313" key="3">
    <source>
        <dbReference type="Proteomes" id="UP000002725"/>
    </source>
</evidence>
<dbReference type="CDD" id="cd02955">
    <property type="entry name" value="SSP411"/>
    <property type="match status" value="1"/>
</dbReference>
<dbReference type="Pfam" id="PF03190">
    <property type="entry name" value="Thioredox_DsbH"/>
    <property type="match status" value="1"/>
</dbReference>
<dbReference type="SUPFAM" id="SSF48208">
    <property type="entry name" value="Six-hairpin glycosidases"/>
    <property type="match status" value="1"/>
</dbReference>
<keyword evidence="3" id="KW-1185">Reference proteome</keyword>
<protein>
    <recommendedName>
        <fullName evidence="1">Spermatogenesis-associated protein 20-like TRX domain-containing protein</fullName>
    </recommendedName>
</protein>
<dbReference type="InterPro" id="IPR012341">
    <property type="entry name" value="6hp_glycosidase-like_sf"/>
</dbReference>
<dbReference type="InterPro" id="IPR024705">
    <property type="entry name" value="Ssp411"/>
</dbReference>